<proteinExistence type="predicted"/>
<gene>
    <name evidence="1" type="ORF">EK21DRAFT_90179</name>
</gene>
<organism evidence="1 2">
    <name type="scientific">Setomelanomma holmii</name>
    <dbReference type="NCBI Taxonomy" id="210430"/>
    <lineage>
        <taxon>Eukaryota</taxon>
        <taxon>Fungi</taxon>
        <taxon>Dikarya</taxon>
        <taxon>Ascomycota</taxon>
        <taxon>Pezizomycotina</taxon>
        <taxon>Dothideomycetes</taxon>
        <taxon>Pleosporomycetidae</taxon>
        <taxon>Pleosporales</taxon>
        <taxon>Pleosporineae</taxon>
        <taxon>Phaeosphaeriaceae</taxon>
        <taxon>Setomelanomma</taxon>
    </lineage>
</organism>
<evidence type="ECO:0000313" key="1">
    <source>
        <dbReference type="EMBL" id="KAF2028962.1"/>
    </source>
</evidence>
<comment type="caution">
    <text evidence="1">The sequence shown here is derived from an EMBL/GenBank/DDBJ whole genome shotgun (WGS) entry which is preliminary data.</text>
</comment>
<protein>
    <submittedName>
        <fullName evidence="1">Uncharacterized protein</fullName>
    </submittedName>
</protein>
<reference evidence="1" key="1">
    <citation type="journal article" date="2020" name="Stud. Mycol.">
        <title>101 Dothideomycetes genomes: a test case for predicting lifestyles and emergence of pathogens.</title>
        <authorList>
            <person name="Haridas S."/>
            <person name="Albert R."/>
            <person name="Binder M."/>
            <person name="Bloem J."/>
            <person name="Labutti K."/>
            <person name="Salamov A."/>
            <person name="Andreopoulos B."/>
            <person name="Baker S."/>
            <person name="Barry K."/>
            <person name="Bills G."/>
            <person name="Bluhm B."/>
            <person name="Cannon C."/>
            <person name="Castanera R."/>
            <person name="Culley D."/>
            <person name="Daum C."/>
            <person name="Ezra D."/>
            <person name="Gonzalez J."/>
            <person name="Henrissat B."/>
            <person name="Kuo A."/>
            <person name="Liang C."/>
            <person name="Lipzen A."/>
            <person name="Lutzoni F."/>
            <person name="Magnuson J."/>
            <person name="Mondo S."/>
            <person name="Nolan M."/>
            <person name="Ohm R."/>
            <person name="Pangilinan J."/>
            <person name="Park H.-J."/>
            <person name="Ramirez L."/>
            <person name="Alfaro M."/>
            <person name="Sun H."/>
            <person name="Tritt A."/>
            <person name="Yoshinaga Y."/>
            <person name="Zwiers L.-H."/>
            <person name="Turgeon B."/>
            <person name="Goodwin S."/>
            <person name="Spatafora J."/>
            <person name="Crous P."/>
            <person name="Grigoriev I."/>
        </authorList>
    </citation>
    <scope>NUCLEOTIDE SEQUENCE</scope>
    <source>
        <strain evidence="1">CBS 110217</strain>
    </source>
</reference>
<keyword evidence="2" id="KW-1185">Reference proteome</keyword>
<evidence type="ECO:0000313" key="2">
    <source>
        <dbReference type="Proteomes" id="UP000799777"/>
    </source>
</evidence>
<sequence length="169" mass="19489">MYGSRGDSGSFPPICSISTPRQTPEATWLAQQQALEVARLAQQQIQEEVERIWGNRSIHSLHQLFSPQELVPANITQLWRYHQLRPEYKDFLSRWTQASRQEIAEVQFSYAYWYQEKRILERIAKQQNIELGCAEVDALGQFNVKGLRSLEVEEPIPPAGRLQLEHGAG</sequence>
<dbReference type="EMBL" id="ML978206">
    <property type="protein sequence ID" value="KAF2028962.1"/>
    <property type="molecule type" value="Genomic_DNA"/>
</dbReference>
<name>A0A9P4H7H5_9PLEO</name>
<dbReference type="AlphaFoldDB" id="A0A9P4H7H5"/>
<accession>A0A9P4H7H5</accession>
<dbReference type="Proteomes" id="UP000799777">
    <property type="component" value="Unassembled WGS sequence"/>
</dbReference>
<dbReference type="OrthoDB" id="10473093at2759"/>